<sequence>MSHSQNKAHLVWLDLEMTGLNPNEHTIVEIATIITDSHLNVLEEGPVLAIHQDETILNNMEKWSRNTHTKSGLLKRIESSTISLADAEKETLRFVKRYCAEKKSPLCGNSIGHDRRFLERYMPTFFEYLHYRNIDVSTIKELVKRWYPKGTSAPTKAGSHLALNDIRESITELQFYRDTYFVRSV</sequence>
<dbReference type="NCBIfam" id="NF003765">
    <property type="entry name" value="PRK05359.1"/>
    <property type="match status" value="1"/>
</dbReference>
<evidence type="ECO:0000256" key="2">
    <source>
        <dbReference type="ARBA" id="ARBA00022722"/>
    </source>
</evidence>
<dbReference type="GO" id="GO:0003676">
    <property type="term" value="F:nucleic acid binding"/>
    <property type="evidence" value="ECO:0007669"/>
    <property type="project" value="InterPro"/>
</dbReference>
<dbReference type="PANTHER" id="PTHR11046:SF0">
    <property type="entry name" value="OLIGORIBONUCLEASE, MITOCHONDRIAL"/>
    <property type="match status" value="1"/>
</dbReference>
<keyword evidence="4" id="KW-0269">Exonuclease</keyword>
<protein>
    <submittedName>
        <fullName evidence="6">3'-to-5' oligoribonuclease (Orn)</fullName>
    </submittedName>
</protein>
<evidence type="ECO:0000256" key="1">
    <source>
        <dbReference type="ARBA" id="ARBA00009921"/>
    </source>
</evidence>
<dbReference type="HAMAP" id="MF_00045">
    <property type="entry name" value="Oligoribonuclease"/>
    <property type="match status" value="1"/>
</dbReference>
<dbReference type="SUPFAM" id="SSF53098">
    <property type="entry name" value="Ribonuclease H-like"/>
    <property type="match status" value="1"/>
</dbReference>
<keyword evidence="3" id="KW-0378">Hydrolase</keyword>
<dbReference type="InterPro" id="IPR036397">
    <property type="entry name" value="RNaseH_sf"/>
</dbReference>
<organism evidence="6">
    <name type="scientific">hydrothermal vent metagenome</name>
    <dbReference type="NCBI Taxonomy" id="652676"/>
    <lineage>
        <taxon>unclassified sequences</taxon>
        <taxon>metagenomes</taxon>
        <taxon>ecological metagenomes</taxon>
    </lineage>
</organism>
<dbReference type="PANTHER" id="PTHR11046">
    <property type="entry name" value="OLIGORIBONUCLEASE, MITOCHONDRIAL"/>
    <property type="match status" value="1"/>
</dbReference>
<dbReference type="FunFam" id="3.30.420.10:FF:000003">
    <property type="entry name" value="Oligoribonuclease"/>
    <property type="match status" value="1"/>
</dbReference>
<dbReference type="InterPro" id="IPR022894">
    <property type="entry name" value="Oligoribonuclease"/>
</dbReference>
<dbReference type="AlphaFoldDB" id="A0A3B1CPG0"/>
<proteinExistence type="inferred from homology"/>
<gene>
    <name evidence="6" type="ORF">MNBD_NITROSPIRAE01-922</name>
</gene>
<reference evidence="6" key="1">
    <citation type="submission" date="2018-06" db="EMBL/GenBank/DDBJ databases">
        <authorList>
            <person name="Zhirakovskaya E."/>
        </authorList>
    </citation>
    <scope>NUCLEOTIDE SEQUENCE</scope>
</reference>
<evidence type="ECO:0000256" key="4">
    <source>
        <dbReference type="ARBA" id="ARBA00022839"/>
    </source>
</evidence>
<dbReference type="Gene3D" id="3.30.420.10">
    <property type="entry name" value="Ribonuclease H-like superfamily/Ribonuclease H"/>
    <property type="match status" value="1"/>
</dbReference>
<feature type="domain" description="Exonuclease" evidence="5">
    <location>
        <begin position="9"/>
        <end position="182"/>
    </location>
</feature>
<evidence type="ECO:0000259" key="5">
    <source>
        <dbReference type="SMART" id="SM00479"/>
    </source>
</evidence>
<dbReference type="GO" id="GO:0000175">
    <property type="term" value="F:3'-5'-RNA exonuclease activity"/>
    <property type="evidence" value="ECO:0007669"/>
    <property type="project" value="InterPro"/>
</dbReference>
<accession>A0A3B1CPG0</accession>
<comment type="similarity">
    <text evidence="1">Belongs to the oligoribonuclease family.</text>
</comment>
<keyword evidence="2" id="KW-0540">Nuclease</keyword>
<dbReference type="InterPro" id="IPR012337">
    <property type="entry name" value="RNaseH-like_sf"/>
</dbReference>
<dbReference type="InterPro" id="IPR013520">
    <property type="entry name" value="Ribonucl_H"/>
</dbReference>
<dbReference type="Pfam" id="PF00929">
    <property type="entry name" value="RNase_T"/>
    <property type="match status" value="1"/>
</dbReference>
<dbReference type="CDD" id="cd06135">
    <property type="entry name" value="Orn"/>
    <property type="match status" value="1"/>
</dbReference>
<dbReference type="EMBL" id="UOGF01000016">
    <property type="protein sequence ID" value="VAX26563.1"/>
    <property type="molecule type" value="Genomic_DNA"/>
</dbReference>
<evidence type="ECO:0000256" key="3">
    <source>
        <dbReference type="ARBA" id="ARBA00022801"/>
    </source>
</evidence>
<dbReference type="SMART" id="SM00479">
    <property type="entry name" value="EXOIII"/>
    <property type="match status" value="1"/>
</dbReference>
<name>A0A3B1CPG0_9ZZZZ</name>
<evidence type="ECO:0000313" key="6">
    <source>
        <dbReference type="EMBL" id="VAX26563.1"/>
    </source>
</evidence>